<dbReference type="Proteomes" id="UP000680815">
    <property type="component" value="Unassembled WGS sequence"/>
</dbReference>
<dbReference type="PANTHER" id="PTHR33571">
    <property type="entry name" value="SSL8005 PROTEIN"/>
    <property type="match status" value="1"/>
</dbReference>
<dbReference type="PANTHER" id="PTHR33571:SF12">
    <property type="entry name" value="BSL3053 PROTEIN"/>
    <property type="match status" value="1"/>
</dbReference>
<organism evidence="11 12">
    <name type="scientific">Roseomonas nitratireducens</name>
    <dbReference type="NCBI Taxonomy" id="2820810"/>
    <lineage>
        <taxon>Bacteria</taxon>
        <taxon>Pseudomonadati</taxon>
        <taxon>Pseudomonadota</taxon>
        <taxon>Alphaproteobacteria</taxon>
        <taxon>Acetobacterales</taxon>
        <taxon>Roseomonadaceae</taxon>
        <taxon>Roseomonas</taxon>
    </lineage>
</organism>
<dbReference type="SUPFAM" id="SSF81301">
    <property type="entry name" value="Nucleotidyltransferase"/>
    <property type="match status" value="1"/>
</dbReference>
<gene>
    <name evidence="11" type="ORF">J5Y09_17820</name>
</gene>
<keyword evidence="3" id="KW-0808">Transferase</keyword>
<keyword evidence="6" id="KW-0547">Nucleotide-binding</keyword>
<dbReference type="Gene3D" id="3.30.460.10">
    <property type="entry name" value="Beta Polymerase, domain 2"/>
    <property type="match status" value="1"/>
</dbReference>
<dbReference type="InterPro" id="IPR043519">
    <property type="entry name" value="NT_sf"/>
</dbReference>
<evidence type="ECO:0000256" key="1">
    <source>
        <dbReference type="ARBA" id="ARBA00001946"/>
    </source>
</evidence>
<keyword evidence="7" id="KW-0067">ATP-binding</keyword>
<dbReference type="CDD" id="cd05403">
    <property type="entry name" value="NT_KNTase_like"/>
    <property type="match status" value="1"/>
</dbReference>
<name>A0ABS4AWM8_9PROT</name>
<feature type="domain" description="Polymerase nucleotidyl transferase" evidence="10">
    <location>
        <begin position="16"/>
        <end position="99"/>
    </location>
</feature>
<dbReference type="EMBL" id="JAGIYZ010000019">
    <property type="protein sequence ID" value="MBP0465790.1"/>
    <property type="molecule type" value="Genomic_DNA"/>
</dbReference>
<evidence type="ECO:0000256" key="3">
    <source>
        <dbReference type="ARBA" id="ARBA00022679"/>
    </source>
</evidence>
<evidence type="ECO:0000256" key="6">
    <source>
        <dbReference type="ARBA" id="ARBA00022741"/>
    </source>
</evidence>
<dbReference type="InterPro" id="IPR002934">
    <property type="entry name" value="Polymerase_NTP_transf_dom"/>
</dbReference>
<dbReference type="InterPro" id="IPR052038">
    <property type="entry name" value="Type-VII_TA_antitoxin"/>
</dbReference>
<evidence type="ECO:0000259" key="10">
    <source>
        <dbReference type="Pfam" id="PF01909"/>
    </source>
</evidence>
<keyword evidence="12" id="KW-1185">Reference proteome</keyword>
<proteinExistence type="inferred from homology"/>
<dbReference type="RefSeq" id="WP_209353179.1">
    <property type="nucleotide sequence ID" value="NZ_JAGIYZ010000019.1"/>
</dbReference>
<comment type="cofactor">
    <cofactor evidence="1">
        <name>Mg(2+)</name>
        <dbReference type="ChEBI" id="CHEBI:18420"/>
    </cofactor>
</comment>
<comment type="similarity">
    <text evidence="9">Belongs to the MntA antitoxin family.</text>
</comment>
<evidence type="ECO:0000313" key="11">
    <source>
        <dbReference type="EMBL" id="MBP0465790.1"/>
    </source>
</evidence>
<accession>A0ABS4AWM8</accession>
<reference evidence="11 12" key="1">
    <citation type="submission" date="2021-03" db="EMBL/GenBank/DDBJ databases">
        <authorList>
            <person name="So Y."/>
        </authorList>
    </citation>
    <scope>NUCLEOTIDE SEQUENCE [LARGE SCALE GENOMIC DNA]</scope>
    <source>
        <strain evidence="11 12">PWR1</strain>
    </source>
</reference>
<keyword evidence="2" id="KW-1277">Toxin-antitoxin system</keyword>
<dbReference type="Pfam" id="PF01909">
    <property type="entry name" value="NTP_transf_2"/>
    <property type="match status" value="1"/>
</dbReference>
<protein>
    <submittedName>
        <fullName evidence="11">Nucleotidyltransferase domain-containing protein</fullName>
    </submittedName>
</protein>
<evidence type="ECO:0000256" key="4">
    <source>
        <dbReference type="ARBA" id="ARBA00022695"/>
    </source>
</evidence>
<evidence type="ECO:0000256" key="8">
    <source>
        <dbReference type="ARBA" id="ARBA00022842"/>
    </source>
</evidence>
<evidence type="ECO:0000256" key="2">
    <source>
        <dbReference type="ARBA" id="ARBA00022649"/>
    </source>
</evidence>
<keyword evidence="5" id="KW-0479">Metal-binding</keyword>
<evidence type="ECO:0000256" key="9">
    <source>
        <dbReference type="ARBA" id="ARBA00038276"/>
    </source>
</evidence>
<evidence type="ECO:0000256" key="5">
    <source>
        <dbReference type="ARBA" id="ARBA00022723"/>
    </source>
</evidence>
<evidence type="ECO:0000313" key="12">
    <source>
        <dbReference type="Proteomes" id="UP000680815"/>
    </source>
</evidence>
<keyword evidence="8" id="KW-0460">Magnesium</keyword>
<keyword evidence="4" id="KW-0548">Nucleotidyltransferase</keyword>
<evidence type="ECO:0000256" key="7">
    <source>
        <dbReference type="ARBA" id="ARBA00022840"/>
    </source>
</evidence>
<comment type="caution">
    <text evidence="11">The sequence shown here is derived from an EMBL/GenBank/DDBJ whole genome shotgun (WGS) entry which is preliminary data.</text>
</comment>
<sequence>MSPNSLPAEFDAKRDALAALCRRFGVARLDVFGSAARGTDFVPARSDLDLLVTLAPAVHDDLAGFADLHAELEALFGRRVDLVERAAIEASRNPIRRRRILAEARPIYAA</sequence>